<evidence type="ECO:0000313" key="2">
    <source>
        <dbReference type="EMBL" id="CAH9117535.1"/>
    </source>
</evidence>
<evidence type="ECO:0000313" key="3">
    <source>
        <dbReference type="Proteomes" id="UP001152484"/>
    </source>
</evidence>
<proteinExistence type="predicted"/>
<accession>A0A9P1EMC3</accession>
<dbReference type="AlphaFoldDB" id="A0A9P1EMC3"/>
<protein>
    <submittedName>
        <fullName evidence="2">Uncharacterized protein</fullName>
    </submittedName>
</protein>
<reference evidence="2" key="1">
    <citation type="submission" date="2022-07" db="EMBL/GenBank/DDBJ databases">
        <authorList>
            <person name="Macas J."/>
            <person name="Novak P."/>
            <person name="Neumann P."/>
        </authorList>
    </citation>
    <scope>NUCLEOTIDE SEQUENCE</scope>
</reference>
<organism evidence="2 3">
    <name type="scientific">Cuscuta europaea</name>
    <name type="common">European dodder</name>
    <dbReference type="NCBI Taxonomy" id="41803"/>
    <lineage>
        <taxon>Eukaryota</taxon>
        <taxon>Viridiplantae</taxon>
        <taxon>Streptophyta</taxon>
        <taxon>Embryophyta</taxon>
        <taxon>Tracheophyta</taxon>
        <taxon>Spermatophyta</taxon>
        <taxon>Magnoliopsida</taxon>
        <taxon>eudicotyledons</taxon>
        <taxon>Gunneridae</taxon>
        <taxon>Pentapetalae</taxon>
        <taxon>asterids</taxon>
        <taxon>lamiids</taxon>
        <taxon>Solanales</taxon>
        <taxon>Convolvulaceae</taxon>
        <taxon>Cuscuteae</taxon>
        <taxon>Cuscuta</taxon>
        <taxon>Cuscuta subgen. Cuscuta</taxon>
    </lineage>
</organism>
<dbReference type="Proteomes" id="UP001152484">
    <property type="component" value="Unassembled WGS sequence"/>
</dbReference>
<sequence length="134" mass="14827">MQSYNFFQVLTHMKVEARACYLCLLIGRSSRRGRLEMDGGGKVTRRNPTGRAPVGTGQGSRGASRVSRGASRGGRSHSVSDGHVNTEDETYWSYEDSTYQPETEPVETPYEGDDDDMSDEDGENDSLARIETLL</sequence>
<evidence type="ECO:0000256" key="1">
    <source>
        <dbReference type="SAM" id="MobiDB-lite"/>
    </source>
</evidence>
<feature type="compositionally biased region" description="Low complexity" evidence="1">
    <location>
        <begin position="61"/>
        <end position="70"/>
    </location>
</feature>
<dbReference type="EMBL" id="CAMAPE010000074">
    <property type="protein sequence ID" value="CAH9117535.1"/>
    <property type="molecule type" value="Genomic_DNA"/>
</dbReference>
<name>A0A9P1EMC3_CUSEU</name>
<feature type="compositionally biased region" description="Acidic residues" evidence="1">
    <location>
        <begin position="110"/>
        <end position="124"/>
    </location>
</feature>
<gene>
    <name evidence="2" type="ORF">CEURO_LOCUS21574</name>
</gene>
<feature type="region of interest" description="Disordered" evidence="1">
    <location>
        <begin position="33"/>
        <end position="134"/>
    </location>
</feature>
<keyword evidence="3" id="KW-1185">Reference proteome</keyword>
<comment type="caution">
    <text evidence="2">The sequence shown here is derived from an EMBL/GenBank/DDBJ whole genome shotgun (WGS) entry which is preliminary data.</text>
</comment>